<protein>
    <submittedName>
        <fullName evidence="2">Uncharacterized protein</fullName>
    </submittedName>
</protein>
<evidence type="ECO:0000256" key="1">
    <source>
        <dbReference type="SAM" id="MobiDB-lite"/>
    </source>
</evidence>
<dbReference type="RefSeq" id="WP_145216672.1">
    <property type="nucleotide sequence ID" value="NZ_CP036269.1"/>
</dbReference>
<dbReference type="Proteomes" id="UP000317171">
    <property type="component" value="Chromosome"/>
</dbReference>
<keyword evidence="3" id="KW-1185">Reference proteome</keyword>
<sequence length="221" mass="24218">MKRLSFKIPTLLGCLALIACVEILSGVLIQHVNGAEKNSAPAQEKSIEAVKPKTVPGKAAPIRVPEKKDHLSMVRDEAWLKDPFKNIQTDVKSVITDFDKGQTKQPVKTTQPRIISRLDLLVEMLEKQCKSGGGGAAGANPTRAANQSTLGKGPGGQGKLRAPDKKGRNWADLTPKQREKILQSRTEGFPPGYEDILADYFRRLARNQGVEKKQATSEKQK</sequence>
<dbReference type="EMBL" id="CP036269">
    <property type="protein sequence ID" value="QDT42814.1"/>
    <property type="molecule type" value="Genomic_DNA"/>
</dbReference>
<evidence type="ECO:0000313" key="3">
    <source>
        <dbReference type="Proteomes" id="UP000317171"/>
    </source>
</evidence>
<dbReference type="PROSITE" id="PS51257">
    <property type="entry name" value="PROKAR_LIPOPROTEIN"/>
    <property type="match status" value="1"/>
</dbReference>
<accession>A0A517RG17</accession>
<dbReference type="OrthoDB" id="258772at2"/>
<reference evidence="2 3" key="1">
    <citation type="submission" date="2019-02" db="EMBL/GenBank/DDBJ databases">
        <title>Deep-cultivation of Planctomycetes and their phenomic and genomic characterization uncovers novel biology.</title>
        <authorList>
            <person name="Wiegand S."/>
            <person name="Jogler M."/>
            <person name="Boedeker C."/>
            <person name="Pinto D."/>
            <person name="Vollmers J."/>
            <person name="Rivas-Marin E."/>
            <person name="Kohn T."/>
            <person name="Peeters S.H."/>
            <person name="Heuer A."/>
            <person name="Rast P."/>
            <person name="Oberbeckmann S."/>
            <person name="Bunk B."/>
            <person name="Jeske O."/>
            <person name="Meyerdierks A."/>
            <person name="Storesund J.E."/>
            <person name="Kallscheuer N."/>
            <person name="Luecker S."/>
            <person name="Lage O.M."/>
            <person name="Pohl T."/>
            <person name="Merkel B.J."/>
            <person name="Hornburger P."/>
            <person name="Mueller R.-W."/>
            <person name="Bruemmer F."/>
            <person name="Labrenz M."/>
            <person name="Spormann A.M."/>
            <person name="Op den Camp H."/>
            <person name="Overmann J."/>
            <person name="Amann R."/>
            <person name="Jetten M.S.M."/>
            <person name="Mascher T."/>
            <person name="Medema M.H."/>
            <person name="Devos D.P."/>
            <person name="Kaster A.-K."/>
            <person name="Ovreas L."/>
            <person name="Rohde M."/>
            <person name="Galperin M.Y."/>
            <person name="Jogler C."/>
        </authorList>
    </citation>
    <scope>NUCLEOTIDE SEQUENCE [LARGE SCALE GENOMIC DNA]</scope>
    <source>
        <strain evidence="2 3">Pan241w</strain>
    </source>
</reference>
<organism evidence="2 3">
    <name type="scientific">Gimesia alba</name>
    <dbReference type="NCBI Taxonomy" id="2527973"/>
    <lineage>
        <taxon>Bacteria</taxon>
        <taxon>Pseudomonadati</taxon>
        <taxon>Planctomycetota</taxon>
        <taxon>Planctomycetia</taxon>
        <taxon>Planctomycetales</taxon>
        <taxon>Planctomycetaceae</taxon>
        <taxon>Gimesia</taxon>
    </lineage>
</organism>
<dbReference type="KEGG" id="gaz:Pan241w_29030"/>
<name>A0A517RG17_9PLAN</name>
<feature type="region of interest" description="Disordered" evidence="1">
    <location>
        <begin position="132"/>
        <end position="171"/>
    </location>
</feature>
<proteinExistence type="predicted"/>
<dbReference type="AlphaFoldDB" id="A0A517RG17"/>
<feature type="compositionally biased region" description="Basic and acidic residues" evidence="1">
    <location>
        <begin position="161"/>
        <end position="171"/>
    </location>
</feature>
<gene>
    <name evidence="2" type="ORF">Pan241w_29030</name>
</gene>
<evidence type="ECO:0000313" key="2">
    <source>
        <dbReference type="EMBL" id="QDT42814.1"/>
    </source>
</evidence>